<dbReference type="InterPro" id="IPR017972">
    <property type="entry name" value="Cyt_P450_CS"/>
</dbReference>
<dbReference type="PANTHER" id="PTHR47950:SF4">
    <property type="entry name" value="GERANIOL 8-HYDROXYLASE-LIKE"/>
    <property type="match status" value="1"/>
</dbReference>
<evidence type="ECO:0000256" key="4">
    <source>
        <dbReference type="ARBA" id="ARBA00022692"/>
    </source>
</evidence>
<dbReference type="InterPro" id="IPR036396">
    <property type="entry name" value="Cyt_P450_sf"/>
</dbReference>
<evidence type="ECO:0000256" key="5">
    <source>
        <dbReference type="ARBA" id="ARBA00022723"/>
    </source>
</evidence>
<organism evidence="13 14">
    <name type="scientific">Penstemon davidsonii</name>
    <dbReference type="NCBI Taxonomy" id="160366"/>
    <lineage>
        <taxon>Eukaryota</taxon>
        <taxon>Viridiplantae</taxon>
        <taxon>Streptophyta</taxon>
        <taxon>Embryophyta</taxon>
        <taxon>Tracheophyta</taxon>
        <taxon>Spermatophyta</taxon>
        <taxon>Magnoliopsida</taxon>
        <taxon>eudicotyledons</taxon>
        <taxon>Gunneridae</taxon>
        <taxon>Pentapetalae</taxon>
        <taxon>asterids</taxon>
        <taxon>lamiids</taxon>
        <taxon>Lamiales</taxon>
        <taxon>Plantaginaceae</taxon>
        <taxon>Cheloneae</taxon>
        <taxon>Penstemon</taxon>
    </lineage>
</organism>
<evidence type="ECO:0000256" key="12">
    <source>
        <dbReference type="SAM" id="SignalP"/>
    </source>
</evidence>
<keyword evidence="8 11" id="KW-0408">Iron</keyword>
<dbReference type="Pfam" id="PF00067">
    <property type="entry name" value="p450"/>
    <property type="match status" value="1"/>
</dbReference>
<keyword evidence="3 11" id="KW-0349">Heme</keyword>
<dbReference type="InterPro" id="IPR002401">
    <property type="entry name" value="Cyt_P450_E_grp-I"/>
</dbReference>
<comment type="caution">
    <text evidence="13">The sequence shown here is derived from an EMBL/GenBank/DDBJ whole genome shotgun (WGS) entry which is preliminary data.</text>
</comment>
<evidence type="ECO:0000256" key="8">
    <source>
        <dbReference type="ARBA" id="ARBA00023004"/>
    </source>
</evidence>
<keyword evidence="9 11" id="KW-0503">Monooxygenase</keyword>
<reference evidence="13 14" key="1">
    <citation type="journal article" date="2023" name="bioRxiv">
        <title>Genome report: Whole genome sequence and annotation of Penstemon davidsonii.</title>
        <authorList>
            <person name="Ostevik K.L."/>
            <person name="Alabady M."/>
            <person name="Zhang M."/>
            <person name="Rausher M.D."/>
        </authorList>
    </citation>
    <scope>NUCLEOTIDE SEQUENCE [LARGE SCALE GENOMIC DNA]</scope>
    <source>
        <strain evidence="13">DNT005</strain>
        <tissue evidence="13">Whole leaf</tissue>
    </source>
</reference>
<comment type="similarity">
    <text evidence="2 11">Belongs to the cytochrome P450 family.</text>
</comment>
<evidence type="ECO:0000256" key="7">
    <source>
        <dbReference type="ARBA" id="ARBA00023002"/>
    </source>
</evidence>
<dbReference type="PANTHER" id="PTHR47950">
    <property type="entry name" value="CYTOCHROME P450, FAMILY 76, SUBFAMILY C, POLYPEPTIDE 5-RELATED"/>
    <property type="match status" value="1"/>
</dbReference>
<name>A0ABR0DAF9_9LAMI</name>
<dbReference type="Gene3D" id="1.10.630.10">
    <property type="entry name" value="Cytochrome P450"/>
    <property type="match status" value="1"/>
</dbReference>
<keyword evidence="4" id="KW-0812">Transmembrane</keyword>
<evidence type="ECO:0000256" key="2">
    <source>
        <dbReference type="ARBA" id="ARBA00010617"/>
    </source>
</evidence>
<gene>
    <name evidence="13" type="ORF">RD792_008904</name>
</gene>
<keyword evidence="5 11" id="KW-0479">Metal-binding</keyword>
<evidence type="ECO:0008006" key="15">
    <source>
        <dbReference type="Google" id="ProtNLM"/>
    </source>
</evidence>
<evidence type="ECO:0000256" key="1">
    <source>
        <dbReference type="ARBA" id="ARBA00004167"/>
    </source>
</evidence>
<evidence type="ECO:0000313" key="14">
    <source>
        <dbReference type="Proteomes" id="UP001291926"/>
    </source>
</evidence>
<dbReference type="SUPFAM" id="SSF48264">
    <property type="entry name" value="Cytochrome P450"/>
    <property type="match status" value="1"/>
</dbReference>
<evidence type="ECO:0000256" key="3">
    <source>
        <dbReference type="ARBA" id="ARBA00022617"/>
    </source>
</evidence>
<evidence type="ECO:0000313" key="13">
    <source>
        <dbReference type="EMBL" id="KAK4486234.1"/>
    </source>
</evidence>
<keyword evidence="10" id="KW-0472">Membrane</keyword>
<keyword evidence="7 11" id="KW-0560">Oxidoreductase</keyword>
<feature type="chain" id="PRO_5045634631" description="Cytochrome P450" evidence="12">
    <location>
        <begin position="24"/>
        <end position="499"/>
    </location>
</feature>
<evidence type="ECO:0000256" key="9">
    <source>
        <dbReference type="ARBA" id="ARBA00023033"/>
    </source>
</evidence>
<keyword evidence="6" id="KW-1133">Transmembrane helix</keyword>
<dbReference type="InterPro" id="IPR001128">
    <property type="entry name" value="Cyt_P450"/>
</dbReference>
<comment type="subcellular location">
    <subcellularLocation>
        <location evidence="1">Membrane</location>
        <topology evidence="1">Single-pass membrane protein</topology>
    </subcellularLocation>
</comment>
<proteinExistence type="inferred from homology"/>
<dbReference type="Proteomes" id="UP001291926">
    <property type="component" value="Unassembled WGS sequence"/>
</dbReference>
<feature type="signal peptide" evidence="12">
    <location>
        <begin position="1"/>
        <end position="23"/>
    </location>
</feature>
<protein>
    <recommendedName>
        <fullName evidence="15">Cytochrome P450</fullName>
    </recommendedName>
</protein>
<evidence type="ECO:0000256" key="6">
    <source>
        <dbReference type="ARBA" id="ARBA00022989"/>
    </source>
</evidence>
<dbReference type="EMBL" id="JAYDYQ010002533">
    <property type="protein sequence ID" value="KAK4486234.1"/>
    <property type="molecule type" value="Genomic_DNA"/>
</dbReference>
<evidence type="ECO:0000256" key="11">
    <source>
        <dbReference type="RuleBase" id="RU000461"/>
    </source>
</evidence>
<sequence>MDVITAVMIVLRLLVLAWSYVLGSNSSRHRGKLAPGPYPFPIIGNIFQLGRKPHQSLAKLSKTYGPLMSLHLGSKYTVVVTSPEMAKEILQKNDKVFSSRNIHVAARAHDHHNHSMGYLPVGSQWNKIRRLCREQLFSIQCLEAGQGLRQEKLRQLCDYVQECCLSGRVVDIGKAAFTTTLNLMSVTLVSTDFSNYGSDSSNEWEQAILGVMNVVGIPNFADFFPILKLVDPQGVKRKADSCFGKLLEKFEDLINQRLEYSKNNINSPKKKDLLEVLLDPTHGSEYNLSTFDIKHLLLDLIVGGSDPSATIIEWTMTELLRNPKIMSRAKDELKTVLGGNKQAKESDILRLPYLQAVIKETFRFHSPGPLLIPRSSDYDTDINGYLIPKNTQIIVNAWAMGRDSSLWSNPDSFEPERFLNNKVDFKGRDFELIPFGAGRRICPGMPLADQMVHLVLAYLIHNFDWAIIQSGKQTEADTGEKFGLSLHRAAPLKALPIKP</sequence>
<dbReference type="PRINTS" id="PR00463">
    <property type="entry name" value="EP450I"/>
</dbReference>
<accession>A0ABR0DAF9</accession>
<keyword evidence="14" id="KW-1185">Reference proteome</keyword>
<dbReference type="PRINTS" id="PR00385">
    <property type="entry name" value="P450"/>
</dbReference>
<dbReference type="PROSITE" id="PS00086">
    <property type="entry name" value="CYTOCHROME_P450"/>
    <property type="match status" value="1"/>
</dbReference>
<evidence type="ECO:0000256" key="10">
    <source>
        <dbReference type="ARBA" id="ARBA00023136"/>
    </source>
</evidence>
<dbReference type="CDD" id="cd11073">
    <property type="entry name" value="CYP76-like"/>
    <property type="match status" value="1"/>
</dbReference>
<keyword evidence="12" id="KW-0732">Signal</keyword>